<feature type="compositionally biased region" description="Acidic residues" evidence="1">
    <location>
        <begin position="1"/>
        <end position="16"/>
    </location>
</feature>
<feature type="region of interest" description="Disordered" evidence="1">
    <location>
        <begin position="1"/>
        <end position="49"/>
    </location>
</feature>
<comment type="caution">
    <text evidence="2">The sequence shown here is derived from an EMBL/GenBank/DDBJ whole genome shotgun (WGS) entry which is preliminary data.</text>
</comment>
<evidence type="ECO:0000313" key="3">
    <source>
        <dbReference type="Proteomes" id="UP001500034"/>
    </source>
</evidence>
<accession>A0ABP7Q343</accession>
<organism evidence="2 3">
    <name type="scientific">Streptomyces marokkonensis</name>
    <dbReference type="NCBI Taxonomy" id="324855"/>
    <lineage>
        <taxon>Bacteria</taxon>
        <taxon>Bacillati</taxon>
        <taxon>Actinomycetota</taxon>
        <taxon>Actinomycetes</taxon>
        <taxon>Kitasatosporales</taxon>
        <taxon>Streptomycetaceae</taxon>
        <taxon>Streptomyces</taxon>
    </lineage>
</organism>
<gene>
    <name evidence="2" type="ORF">GCM10022384_27230</name>
</gene>
<evidence type="ECO:0000313" key="2">
    <source>
        <dbReference type="EMBL" id="GAA3975554.1"/>
    </source>
</evidence>
<evidence type="ECO:0000256" key="1">
    <source>
        <dbReference type="SAM" id="MobiDB-lite"/>
    </source>
</evidence>
<keyword evidence="3" id="KW-1185">Reference proteome</keyword>
<protein>
    <submittedName>
        <fullName evidence="2">Uncharacterized protein</fullName>
    </submittedName>
</protein>
<dbReference type="Proteomes" id="UP001500034">
    <property type="component" value="Unassembled WGS sequence"/>
</dbReference>
<name>A0ABP7Q343_9ACTN</name>
<sequence>MEEADEEEAEGEEGEGVVDSRGVLPVGRGSLPAVSVGAAGPVSGLSGPS</sequence>
<reference evidence="3" key="1">
    <citation type="journal article" date="2019" name="Int. J. Syst. Evol. Microbiol.">
        <title>The Global Catalogue of Microorganisms (GCM) 10K type strain sequencing project: providing services to taxonomists for standard genome sequencing and annotation.</title>
        <authorList>
            <consortium name="The Broad Institute Genomics Platform"/>
            <consortium name="The Broad Institute Genome Sequencing Center for Infectious Disease"/>
            <person name="Wu L."/>
            <person name="Ma J."/>
        </authorList>
    </citation>
    <scope>NUCLEOTIDE SEQUENCE [LARGE SCALE GENOMIC DNA]</scope>
    <source>
        <strain evidence="3">JCM 17027</strain>
    </source>
</reference>
<proteinExistence type="predicted"/>
<dbReference type="EMBL" id="BAABCQ010000043">
    <property type="protein sequence ID" value="GAA3975554.1"/>
    <property type="molecule type" value="Genomic_DNA"/>
</dbReference>